<dbReference type="EMBL" id="JAUJYO010000011">
    <property type="protein sequence ID" value="KAK1305309.1"/>
    <property type="molecule type" value="Genomic_DNA"/>
</dbReference>
<feature type="region of interest" description="Disordered" evidence="1">
    <location>
        <begin position="33"/>
        <end position="54"/>
    </location>
</feature>
<evidence type="ECO:0000313" key="4">
    <source>
        <dbReference type="Proteomes" id="UP001180020"/>
    </source>
</evidence>
<evidence type="ECO:0000256" key="1">
    <source>
        <dbReference type="SAM" id="MobiDB-lite"/>
    </source>
</evidence>
<protein>
    <submittedName>
        <fullName evidence="3">Uncharacterized protein</fullName>
    </submittedName>
</protein>
<sequence>MGRGVRTWIRCFVTSPALSIPLLAVKVTTSSMENSHSVTGGMYKAPETNSPPYD</sequence>
<reference evidence="3" key="1">
    <citation type="journal article" date="2023" name="Nat. Commun.">
        <title>Diploid and tetraploid genomes of Acorus and the evolution of monocots.</title>
        <authorList>
            <person name="Ma L."/>
            <person name="Liu K.W."/>
            <person name="Li Z."/>
            <person name="Hsiao Y.Y."/>
            <person name="Qi Y."/>
            <person name="Fu T."/>
            <person name="Tang G.D."/>
            <person name="Zhang D."/>
            <person name="Sun W.H."/>
            <person name="Liu D.K."/>
            <person name="Li Y."/>
            <person name="Chen G.Z."/>
            <person name="Liu X.D."/>
            <person name="Liao X.Y."/>
            <person name="Jiang Y.T."/>
            <person name="Yu X."/>
            <person name="Hao Y."/>
            <person name="Huang J."/>
            <person name="Zhao X.W."/>
            <person name="Ke S."/>
            <person name="Chen Y.Y."/>
            <person name="Wu W.L."/>
            <person name="Hsu J.L."/>
            <person name="Lin Y.F."/>
            <person name="Huang M.D."/>
            <person name="Li C.Y."/>
            <person name="Huang L."/>
            <person name="Wang Z.W."/>
            <person name="Zhao X."/>
            <person name="Zhong W.Y."/>
            <person name="Peng D.H."/>
            <person name="Ahmad S."/>
            <person name="Lan S."/>
            <person name="Zhang J.S."/>
            <person name="Tsai W.C."/>
            <person name="Van de Peer Y."/>
            <person name="Liu Z.J."/>
        </authorList>
    </citation>
    <scope>NUCLEOTIDE SEQUENCE</scope>
    <source>
        <strain evidence="3">CP</strain>
    </source>
</reference>
<feature type="chain" id="PRO_5043530018" evidence="2">
    <location>
        <begin position="25"/>
        <end position="54"/>
    </location>
</feature>
<organism evidence="3 4">
    <name type="scientific">Acorus calamus</name>
    <name type="common">Sweet flag</name>
    <dbReference type="NCBI Taxonomy" id="4465"/>
    <lineage>
        <taxon>Eukaryota</taxon>
        <taxon>Viridiplantae</taxon>
        <taxon>Streptophyta</taxon>
        <taxon>Embryophyta</taxon>
        <taxon>Tracheophyta</taxon>
        <taxon>Spermatophyta</taxon>
        <taxon>Magnoliopsida</taxon>
        <taxon>Liliopsida</taxon>
        <taxon>Acoraceae</taxon>
        <taxon>Acorus</taxon>
    </lineage>
</organism>
<proteinExistence type="predicted"/>
<name>A0AAV9DWH3_ACOCL</name>
<evidence type="ECO:0000313" key="3">
    <source>
        <dbReference type="EMBL" id="KAK1305309.1"/>
    </source>
</evidence>
<gene>
    <name evidence="3" type="ORF">QJS10_CPB11g02156</name>
</gene>
<evidence type="ECO:0000256" key="2">
    <source>
        <dbReference type="SAM" id="SignalP"/>
    </source>
</evidence>
<comment type="caution">
    <text evidence="3">The sequence shown here is derived from an EMBL/GenBank/DDBJ whole genome shotgun (WGS) entry which is preliminary data.</text>
</comment>
<keyword evidence="2" id="KW-0732">Signal</keyword>
<dbReference type="AlphaFoldDB" id="A0AAV9DWH3"/>
<reference evidence="3" key="2">
    <citation type="submission" date="2023-06" db="EMBL/GenBank/DDBJ databases">
        <authorList>
            <person name="Ma L."/>
            <person name="Liu K.-W."/>
            <person name="Li Z."/>
            <person name="Hsiao Y.-Y."/>
            <person name="Qi Y."/>
            <person name="Fu T."/>
            <person name="Tang G."/>
            <person name="Zhang D."/>
            <person name="Sun W.-H."/>
            <person name="Liu D.-K."/>
            <person name="Li Y."/>
            <person name="Chen G.-Z."/>
            <person name="Liu X.-D."/>
            <person name="Liao X.-Y."/>
            <person name="Jiang Y.-T."/>
            <person name="Yu X."/>
            <person name="Hao Y."/>
            <person name="Huang J."/>
            <person name="Zhao X.-W."/>
            <person name="Ke S."/>
            <person name="Chen Y.-Y."/>
            <person name="Wu W.-L."/>
            <person name="Hsu J.-L."/>
            <person name="Lin Y.-F."/>
            <person name="Huang M.-D."/>
            <person name="Li C.-Y."/>
            <person name="Huang L."/>
            <person name="Wang Z.-W."/>
            <person name="Zhao X."/>
            <person name="Zhong W.-Y."/>
            <person name="Peng D.-H."/>
            <person name="Ahmad S."/>
            <person name="Lan S."/>
            <person name="Zhang J.-S."/>
            <person name="Tsai W.-C."/>
            <person name="Van De Peer Y."/>
            <person name="Liu Z.-J."/>
        </authorList>
    </citation>
    <scope>NUCLEOTIDE SEQUENCE</scope>
    <source>
        <strain evidence="3">CP</strain>
        <tissue evidence="3">Leaves</tissue>
    </source>
</reference>
<accession>A0AAV9DWH3</accession>
<keyword evidence="4" id="KW-1185">Reference proteome</keyword>
<dbReference type="AntiFam" id="ANF00029">
    <property type="entry name" value="Antisense to 16S rRNA"/>
</dbReference>
<feature type="signal peptide" evidence="2">
    <location>
        <begin position="1"/>
        <end position="24"/>
    </location>
</feature>
<dbReference type="Proteomes" id="UP001180020">
    <property type="component" value="Unassembled WGS sequence"/>
</dbReference>